<keyword evidence="2" id="KW-0808">Transferase</keyword>
<keyword evidence="3" id="KW-1185">Reference proteome</keyword>
<dbReference type="OrthoDB" id="4062651at2759"/>
<organism evidence="2 3">
    <name type="scientific">Stylonychia lemnae</name>
    <name type="common">Ciliate</name>
    <dbReference type="NCBI Taxonomy" id="5949"/>
    <lineage>
        <taxon>Eukaryota</taxon>
        <taxon>Sar</taxon>
        <taxon>Alveolata</taxon>
        <taxon>Ciliophora</taxon>
        <taxon>Intramacronucleata</taxon>
        <taxon>Spirotrichea</taxon>
        <taxon>Stichotrichia</taxon>
        <taxon>Sporadotrichida</taxon>
        <taxon>Oxytrichidae</taxon>
        <taxon>Stylonychinae</taxon>
        <taxon>Stylonychia</taxon>
    </lineage>
</organism>
<dbReference type="Pfam" id="PF00069">
    <property type="entry name" value="Pkinase"/>
    <property type="match status" value="1"/>
</dbReference>
<dbReference type="GO" id="GO:0004674">
    <property type="term" value="F:protein serine/threonine kinase activity"/>
    <property type="evidence" value="ECO:0007669"/>
    <property type="project" value="TreeGrafter"/>
</dbReference>
<evidence type="ECO:0000313" key="3">
    <source>
        <dbReference type="Proteomes" id="UP000039865"/>
    </source>
</evidence>
<reference evidence="2 3" key="1">
    <citation type="submission" date="2014-06" db="EMBL/GenBank/DDBJ databases">
        <authorList>
            <person name="Swart Estienne"/>
        </authorList>
    </citation>
    <scope>NUCLEOTIDE SEQUENCE [LARGE SCALE GENOMIC DNA]</scope>
    <source>
        <strain evidence="2 3">130c</strain>
    </source>
</reference>
<dbReference type="AlphaFoldDB" id="A0A077ZTK3"/>
<dbReference type="InParanoid" id="A0A077ZTK3"/>
<dbReference type="SMART" id="SM00220">
    <property type="entry name" value="S_TKc"/>
    <property type="match status" value="1"/>
</dbReference>
<evidence type="ECO:0000313" key="2">
    <source>
        <dbReference type="EMBL" id="CDW72839.1"/>
    </source>
</evidence>
<dbReference type="PANTHER" id="PTHR44167">
    <property type="entry name" value="OVARIAN-SPECIFIC SERINE/THREONINE-PROTEIN KINASE LOK-RELATED"/>
    <property type="match status" value="1"/>
</dbReference>
<proteinExistence type="predicted"/>
<keyword evidence="2" id="KW-0418">Kinase</keyword>
<dbReference type="SUPFAM" id="SSF56112">
    <property type="entry name" value="Protein kinase-like (PK-like)"/>
    <property type="match status" value="1"/>
</dbReference>
<sequence length="280" mass="32532">MENLISLKIVDTFQKYRLEESIDRGNYGTVYKVTDLTNQNISPDNILVFDDKTFKIIDFGIVSHGQSTQMGAGKVDYMAPEIYFMKKDSYDKMIDVWSIGVLLYFVCTGNKFISGDFRQNNLARAAQAYQSFDFIKELNQSSHQEFQQMISEIDEKLNRIKVLLNKHIEQLNQEEEKEDFIFVGSQKIFDLNSHKFNRKIIKTYIDSNIQKGEYARIISLGEGNILIGFSLYRNLCILIGKDFKEILRLNLKADLFLYLNNKILICNGNKISEVMMLEKT</sequence>
<dbReference type="GO" id="GO:0005524">
    <property type="term" value="F:ATP binding"/>
    <property type="evidence" value="ECO:0007669"/>
    <property type="project" value="InterPro"/>
</dbReference>
<protein>
    <submittedName>
        <fullName evidence="2">Protein kinase domain containing protein</fullName>
    </submittedName>
</protein>
<dbReference type="GO" id="GO:0005737">
    <property type="term" value="C:cytoplasm"/>
    <property type="evidence" value="ECO:0007669"/>
    <property type="project" value="TreeGrafter"/>
</dbReference>
<accession>A0A077ZTK3</accession>
<dbReference type="Gene3D" id="1.10.510.10">
    <property type="entry name" value="Transferase(Phosphotransferase) domain 1"/>
    <property type="match status" value="1"/>
</dbReference>
<name>A0A077ZTK3_STYLE</name>
<dbReference type="GO" id="GO:0005634">
    <property type="term" value="C:nucleus"/>
    <property type="evidence" value="ECO:0007669"/>
    <property type="project" value="TreeGrafter"/>
</dbReference>
<dbReference type="EMBL" id="CCKQ01001712">
    <property type="protein sequence ID" value="CDW72839.1"/>
    <property type="molecule type" value="Genomic_DNA"/>
</dbReference>
<dbReference type="InterPro" id="IPR000719">
    <property type="entry name" value="Prot_kinase_dom"/>
</dbReference>
<dbReference type="Proteomes" id="UP000039865">
    <property type="component" value="Unassembled WGS sequence"/>
</dbReference>
<dbReference type="PANTHER" id="PTHR44167:SF24">
    <property type="entry name" value="SERINE_THREONINE-PROTEIN KINASE CHK2"/>
    <property type="match status" value="1"/>
</dbReference>
<dbReference type="PROSITE" id="PS50011">
    <property type="entry name" value="PROTEIN_KINASE_DOM"/>
    <property type="match status" value="1"/>
</dbReference>
<dbReference type="GO" id="GO:0044773">
    <property type="term" value="P:mitotic DNA damage checkpoint signaling"/>
    <property type="evidence" value="ECO:0007669"/>
    <property type="project" value="TreeGrafter"/>
</dbReference>
<feature type="domain" description="Protein kinase" evidence="1">
    <location>
        <begin position="1"/>
        <end position="181"/>
    </location>
</feature>
<evidence type="ECO:0000259" key="1">
    <source>
        <dbReference type="PROSITE" id="PS50011"/>
    </source>
</evidence>
<gene>
    <name evidence="2" type="primary">Contig19383.g20546</name>
    <name evidence="2" type="ORF">STYLEM_1804</name>
</gene>
<dbReference type="InterPro" id="IPR011009">
    <property type="entry name" value="Kinase-like_dom_sf"/>
</dbReference>